<dbReference type="RefSeq" id="WP_146594962.1">
    <property type="nucleotide sequence ID" value="NZ_SJPT01000004.1"/>
</dbReference>
<keyword evidence="2" id="KW-1185">Reference proteome</keyword>
<proteinExistence type="predicted"/>
<reference evidence="1 2" key="1">
    <citation type="submission" date="2019-02" db="EMBL/GenBank/DDBJ databases">
        <title>Deep-cultivation of Planctomycetes and their phenomic and genomic characterization uncovers novel biology.</title>
        <authorList>
            <person name="Wiegand S."/>
            <person name="Jogler M."/>
            <person name="Boedeker C."/>
            <person name="Pinto D."/>
            <person name="Vollmers J."/>
            <person name="Rivas-Marin E."/>
            <person name="Kohn T."/>
            <person name="Peeters S.H."/>
            <person name="Heuer A."/>
            <person name="Rast P."/>
            <person name="Oberbeckmann S."/>
            <person name="Bunk B."/>
            <person name="Jeske O."/>
            <person name="Meyerdierks A."/>
            <person name="Storesund J.E."/>
            <person name="Kallscheuer N."/>
            <person name="Luecker S."/>
            <person name="Lage O.M."/>
            <person name="Pohl T."/>
            <person name="Merkel B.J."/>
            <person name="Hornburger P."/>
            <person name="Mueller R.-W."/>
            <person name="Bruemmer F."/>
            <person name="Labrenz M."/>
            <person name="Spormann A.M."/>
            <person name="Op Den Camp H."/>
            <person name="Overmann J."/>
            <person name="Amann R."/>
            <person name="Jetten M.S.M."/>
            <person name="Mascher T."/>
            <person name="Medema M.H."/>
            <person name="Devos D.P."/>
            <person name="Kaster A.-K."/>
            <person name="Ovreas L."/>
            <person name="Rohde M."/>
            <person name="Galperin M.Y."/>
            <person name="Jogler C."/>
        </authorList>
    </citation>
    <scope>NUCLEOTIDE SEQUENCE [LARGE SCALE GENOMIC DNA]</scope>
    <source>
        <strain evidence="1 2">Pla52o</strain>
    </source>
</reference>
<organism evidence="1 2">
    <name type="scientific">Novipirellula galeiformis</name>
    <dbReference type="NCBI Taxonomy" id="2528004"/>
    <lineage>
        <taxon>Bacteria</taxon>
        <taxon>Pseudomonadati</taxon>
        <taxon>Planctomycetota</taxon>
        <taxon>Planctomycetia</taxon>
        <taxon>Pirellulales</taxon>
        <taxon>Pirellulaceae</taxon>
        <taxon>Novipirellula</taxon>
    </lineage>
</organism>
<dbReference type="OrthoDB" id="272695at2"/>
<comment type="caution">
    <text evidence="1">The sequence shown here is derived from an EMBL/GenBank/DDBJ whole genome shotgun (WGS) entry which is preliminary data.</text>
</comment>
<dbReference type="AlphaFoldDB" id="A0A5C6CIL8"/>
<evidence type="ECO:0000313" key="2">
    <source>
        <dbReference type="Proteomes" id="UP000316304"/>
    </source>
</evidence>
<sequence length="99" mass="11151">MTFAIADEPGNGDAPVVMPVEMFFKEMQTRKPLTFRGKLSFQDGKWGIVGRPPKSQSVFYVKSEDYKQIVSIGTFVTEDYAILIGDEEIFSLHLEAEAK</sequence>
<accession>A0A5C6CIL8</accession>
<gene>
    <name evidence="1" type="ORF">Pla52o_27470</name>
</gene>
<protein>
    <submittedName>
        <fullName evidence="1">Uncharacterized protein</fullName>
    </submittedName>
</protein>
<dbReference type="EMBL" id="SJPT01000004">
    <property type="protein sequence ID" value="TWU23211.1"/>
    <property type="molecule type" value="Genomic_DNA"/>
</dbReference>
<evidence type="ECO:0000313" key="1">
    <source>
        <dbReference type="EMBL" id="TWU23211.1"/>
    </source>
</evidence>
<dbReference type="Proteomes" id="UP000316304">
    <property type="component" value="Unassembled WGS sequence"/>
</dbReference>
<name>A0A5C6CIL8_9BACT</name>